<evidence type="ECO:0000256" key="1">
    <source>
        <dbReference type="SAM" id="MobiDB-lite"/>
    </source>
</evidence>
<dbReference type="EMBL" id="JANPWB010000008">
    <property type="protein sequence ID" value="KAJ1166525.1"/>
    <property type="molecule type" value="Genomic_DNA"/>
</dbReference>
<gene>
    <name evidence="2" type="ORF">NDU88_006925</name>
</gene>
<dbReference type="AlphaFoldDB" id="A0AAV7SQV8"/>
<reference evidence="2" key="1">
    <citation type="journal article" date="2022" name="bioRxiv">
        <title>Sequencing and chromosome-scale assembly of the giantPleurodeles waltlgenome.</title>
        <authorList>
            <person name="Brown T."/>
            <person name="Elewa A."/>
            <person name="Iarovenko S."/>
            <person name="Subramanian E."/>
            <person name="Araus A.J."/>
            <person name="Petzold A."/>
            <person name="Susuki M."/>
            <person name="Suzuki K.-i.T."/>
            <person name="Hayashi T."/>
            <person name="Toyoda A."/>
            <person name="Oliveira C."/>
            <person name="Osipova E."/>
            <person name="Leigh N.D."/>
            <person name="Simon A."/>
            <person name="Yun M.H."/>
        </authorList>
    </citation>
    <scope>NUCLEOTIDE SEQUENCE</scope>
    <source>
        <strain evidence="2">20211129_DDA</strain>
        <tissue evidence="2">Liver</tissue>
    </source>
</reference>
<keyword evidence="3" id="KW-1185">Reference proteome</keyword>
<evidence type="ECO:0000313" key="3">
    <source>
        <dbReference type="Proteomes" id="UP001066276"/>
    </source>
</evidence>
<name>A0AAV7SQV8_PLEWA</name>
<comment type="caution">
    <text evidence="2">The sequence shown here is derived from an EMBL/GenBank/DDBJ whole genome shotgun (WGS) entry which is preliminary data.</text>
</comment>
<evidence type="ECO:0000313" key="2">
    <source>
        <dbReference type="EMBL" id="KAJ1166525.1"/>
    </source>
</evidence>
<accession>A0AAV7SQV8</accession>
<protein>
    <submittedName>
        <fullName evidence="2">Uncharacterized protein</fullName>
    </submittedName>
</protein>
<organism evidence="2 3">
    <name type="scientific">Pleurodeles waltl</name>
    <name type="common">Iberian ribbed newt</name>
    <dbReference type="NCBI Taxonomy" id="8319"/>
    <lineage>
        <taxon>Eukaryota</taxon>
        <taxon>Metazoa</taxon>
        <taxon>Chordata</taxon>
        <taxon>Craniata</taxon>
        <taxon>Vertebrata</taxon>
        <taxon>Euteleostomi</taxon>
        <taxon>Amphibia</taxon>
        <taxon>Batrachia</taxon>
        <taxon>Caudata</taxon>
        <taxon>Salamandroidea</taxon>
        <taxon>Salamandridae</taxon>
        <taxon>Pleurodelinae</taxon>
        <taxon>Pleurodeles</taxon>
    </lineage>
</organism>
<proteinExistence type="predicted"/>
<feature type="compositionally biased region" description="Basic and acidic residues" evidence="1">
    <location>
        <begin position="63"/>
        <end position="86"/>
    </location>
</feature>
<feature type="compositionally biased region" description="Basic and acidic residues" evidence="1">
    <location>
        <begin position="25"/>
        <end position="51"/>
    </location>
</feature>
<dbReference type="Proteomes" id="UP001066276">
    <property type="component" value="Chromosome 4_2"/>
</dbReference>
<sequence>MENTGRSTKESACIIREGPSSGSQRGREGVAGREETCGAGRKAGEDGREETSVDGGMTEDSEPDSRPSPKNHWDAEKSGESRKDSHVLGGFRGRVTRLVAGGC</sequence>
<feature type="region of interest" description="Disordered" evidence="1">
    <location>
        <begin position="1"/>
        <end position="91"/>
    </location>
</feature>